<dbReference type="EMBL" id="CAJOBE010002747">
    <property type="protein sequence ID" value="CAF3841327.1"/>
    <property type="molecule type" value="Genomic_DNA"/>
</dbReference>
<evidence type="ECO:0000313" key="3">
    <source>
        <dbReference type="EMBL" id="CAF0875188.1"/>
    </source>
</evidence>
<evidence type="ECO:0000313" key="4">
    <source>
        <dbReference type="EMBL" id="CAF0927112.1"/>
    </source>
</evidence>
<sequence>MSQQHLFLIFIVGTSLLIIVQMCSVNNNPDEFQRYQRGFGNRRALVTALKHYYPKENLLRLNNQDNLRAYNSLFSNPYDTIQQNDLTQQQ</sequence>
<dbReference type="Proteomes" id="UP000663889">
    <property type="component" value="Unassembled WGS sequence"/>
</dbReference>
<evidence type="ECO:0000313" key="7">
    <source>
        <dbReference type="Proteomes" id="UP000663864"/>
    </source>
</evidence>
<evidence type="ECO:0000313" key="6">
    <source>
        <dbReference type="EMBL" id="CAF3841327.1"/>
    </source>
</evidence>
<dbReference type="Proteomes" id="UP000663870">
    <property type="component" value="Unassembled WGS sequence"/>
</dbReference>
<dbReference type="EMBL" id="CAJOBD010000560">
    <property type="protein sequence ID" value="CAF3688473.1"/>
    <property type="molecule type" value="Genomic_DNA"/>
</dbReference>
<gene>
    <name evidence="6" type="ORF">FNK824_LOCUS17363</name>
    <name evidence="5" type="ORF">JBS370_LOCUS8685</name>
    <name evidence="3" type="ORF">JXQ802_LOCUS7874</name>
    <name evidence="4" type="ORF">SEV965_LOCUS6970</name>
    <name evidence="2" type="ORF">ZHD862_LOCUS2877</name>
</gene>
<proteinExistence type="predicted"/>
<dbReference type="Proteomes" id="UP000663864">
    <property type="component" value="Unassembled WGS sequence"/>
</dbReference>
<accession>A0A813TK89</accession>
<name>A0A813TK89_9BILA</name>
<keyword evidence="1" id="KW-1133">Transmembrane helix</keyword>
<feature type="transmembrane region" description="Helical" evidence="1">
    <location>
        <begin position="6"/>
        <end position="25"/>
    </location>
</feature>
<keyword evidence="8" id="KW-1185">Reference proteome</keyword>
<comment type="caution">
    <text evidence="2">The sequence shown here is derived from an EMBL/GenBank/DDBJ whole genome shotgun (WGS) entry which is preliminary data.</text>
</comment>
<dbReference type="EMBL" id="CAJNOU010000236">
    <property type="protein sequence ID" value="CAF0927112.1"/>
    <property type="molecule type" value="Genomic_DNA"/>
</dbReference>
<dbReference type="Proteomes" id="UP000663874">
    <property type="component" value="Unassembled WGS sequence"/>
</dbReference>
<evidence type="ECO:0000313" key="5">
    <source>
        <dbReference type="EMBL" id="CAF3688473.1"/>
    </source>
</evidence>
<keyword evidence="1" id="KW-0812">Transmembrane</keyword>
<dbReference type="EMBL" id="CAJNOT010000059">
    <property type="protein sequence ID" value="CAF0810306.1"/>
    <property type="molecule type" value="Genomic_DNA"/>
</dbReference>
<keyword evidence="1" id="KW-0472">Membrane</keyword>
<evidence type="ECO:0000256" key="1">
    <source>
        <dbReference type="SAM" id="Phobius"/>
    </source>
</evidence>
<dbReference type="Proteomes" id="UP000663836">
    <property type="component" value="Unassembled WGS sequence"/>
</dbReference>
<reference evidence="2" key="1">
    <citation type="submission" date="2021-02" db="EMBL/GenBank/DDBJ databases">
        <authorList>
            <person name="Nowell W R."/>
        </authorList>
    </citation>
    <scope>NUCLEOTIDE SEQUENCE</scope>
</reference>
<evidence type="ECO:0000313" key="8">
    <source>
        <dbReference type="Proteomes" id="UP000663870"/>
    </source>
</evidence>
<organism evidence="2 7">
    <name type="scientific">Rotaria sordida</name>
    <dbReference type="NCBI Taxonomy" id="392033"/>
    <lineage>
        <taxon>Eukaryota</taxon>
        <taxon>Metazoa</taxon>
        <taxon>Spiralia</taxon>
        <taxon>Gnathifera</taxon>
        <taxon>Rotifera</taxon>
        <taxon>Eurotatoria</taxon>
        <taxon>Bdelloidea</taxon>
        <taxon>Philodinida</taxon>
        <taxon>Philodinidae</taxon>
        <taxon>Rotaria</taxon>
    </lineage>
</organism>
<dbReference type="EMBL" id="CAJNOL010000134">
    <property type="protein sequence ID" value="CAF0875188.1"/>
    <property type="molecule type" value="Genomic_DNA"/>
</dbReference>
<evidence type="ECO:0000313" key="2">
    <source>
        <dbReference type="EMBL" id="CAF0810306.1"/>
    </source>
</evidence>
<dbReference type="AlphaFoldDB" id="A0A813TK89"/>
<protein>
    <submittedName>
        <fullName evidence="2">Uncharacterized protein</fullName>
    </submittedName>
</protein>